<dbReference type="AlphaFoldDB" id="M5VN85"/>
<dbReference type="Gramene" id="ONH93379">
    <property type="protein sequence ID" value="ONH93379"/>
    <property type="gene ID" value="PRUPE_8G229100"/>
</dbReference>
<gene>
    <name evidence="1" type="ORF">PRUPE_8G229100</name>
</gene>
<name>M5VN85_PRUPE</name>
<dbReference type="EMBL" id="CM007658">
    <property type="protein sequence ID" value="ONH93379.1"/>
    <property type="molecule type" value="Genomic_DNA"/>
</dbReference>
<evidence type="ECO:0000313" key="1">
    <source>
        <dbReference type="EMBL" id="ONH93379.1"/>
    </source>
</evidence>
<proteinExistence type="predicted"/>
<keyword evidence="2" id="KW-1185">Reference proteome</keyword>
<dbReference type="HOGENOM" id="CLU_2817271_0_0_1"/>
<reference evidence="1 2" key="1">
    <citation type="journal article" date="2013" name="Nat. Genet.">
        <title>The high-quality draft genome of peach (Prunus persica) identifies unique patterns of genetic diversity, domestication and genome evolution.</title>
        <authorList>
            <consortium name="International Peach Genome Initiative"/>
            <person name="Verde I."/>
            <person name="Abbott A.G."/>
            <person name="Scalabrin S."/>
            <person name="Jung S."/>
            <person name="Shu S."/>
            <person name="Marroni F."/>
            <person name="Zhebentyayeva T."/>
            <person name="Dettori M.T."/>
            <person name="Grimwood J."/>
            <person name="Cattonaro F."/>
            <person name="Zuccolo A."/>
            <person name="Rossini L."/>
            <person name="Jenkins J."/>
            <person name="Vendramin E."/>
            <person name="Meisel L.A."/>
            <person name="Decroocq V."/>
            <person name="Sosinski B."/>
            <person name="Prochnik S."/>
            <person name="Mitros T."/>
            <person name="Policriti A."/>
            <person name="Cipriani G."/>
            <person name="Dondini L."/>
            <person name="Ficklin S."/>
            <person name="Goodstein D.M."/>
            <person name="Xuan P."/>
            <person name="Del Fabbro C."/>
            <person name="Aramini V."/>
            <person name="Copetti D."/>
            <person name="Gonzalez S."/>
            <person name="Horner D.S."/>
            <person name="Falchi R."/>
            <person name="Lucas S."/>
            <person name="Mica E."/>
            <person name="Maldonado J."/>
            <person name="Lazzari B."/>
            <person name="Bielenberg D."/>
            <person name="Pirona R."/>
            <person name="Miculan M."/>
            <person name="Barakat A."/>
            <person name="Testolin R."/>
            <person name="Stella A."/>
            <person name="Tartarini S."/>
            <person name="Tonutti P."/>
            <person name="Arus P."/>
            <person name="Orellana A."/>
            <person name="Wells C."/>
            <person name="Main D."/>
            <person name="Vizzotto G."/>
            <person name="Silva H."/>
            <person name="Salamini F."/>
            <person name="Schmutz J."/>
            <person name="Morgante M."/>
            <person name="Rokhsar D.S."/>
        </authorList>
    </citation>
    <scope>NUCLEOTIDE SEQUENCE [LARGE SCALE GENOMIC DNA]</scope>
    <source>
        <strain evidence="2">cv. Nemared</strain>
    </source>
</reference>
<organism evidence="1 2">
    <name type="scientific">Prunus persica</name>
    <name type="common">Peach</name>
    <name type="synonym">Amygdalus persica</name>
    <dbReference type="NCBI Taxonomy" id="3760"/>
    <lineage>
        <taxon>Eukaryota</taxon>
        <taxon>Viridiplantae</taxon>
        <taxon>Streptophyta</taxon>
        <taxon>Embryophyta</taxon>
        <taxon>Tracheophyta</taxon>
        <taxon>Spermatophyta</taxon>
        <taxon>Magnoliopsida</taxon>
        <taxon>eudicotyledons</taxon>
        <taxon>Gunneridae</taxon>
        <taxon>Pentapetalae</taxon>
        <taxon>rosids</taxon>
        <taxon>fabids</taxon>
        <taxon>Rosales</taxon>
        <taxon>Rosaceae</taxon>
        <taxon>Amygdaloideae</taxon>
        <taxon>Amygdaleae</taxon>
        <taxon>Prunus</taxon>
    </lineage>
</organism>
<protein>
    <submittedName>
        <fullName evidence="1">Uncharacterized protein</fullName>
    </submittedName>
</protein>
<sequence>MVCVFWKSFLLQMHPNHVTFFKIFDSSVLIVCRTSLYNCPHFFVHSFHLVRQTLSIITHLHLFWKWN</sequence>
<dbReference type="Proteomes" id="UP000006882">
    <property type="component" value="Chromosome G8"/>
</dbReference>
<evidence type="ECO:0000313" key="2">
    <source>
        <dbReference type="Proteomes" id="UP000006882"/>
    </source>
</evidence>
<accession>M5VN85</accession>